<dbReference type="Pfam" id="PF13829">
    <property type="entry name" value="DUF4191"/>
    <property type="match status" value="1"/>
</dbReference>
<gene>
    <name evidence="3" type="ORF">C8D89_107157</name>
</gene>
<accession>A0A2U1F9Y5</accession>
<feature type="transmembrane region" description="Helical" evidence="2">
    <location>
        <begin position="76"/>
        <end position="94"/>
    </location>
</feature>
<keyword evidence="2" id="KW-0472">Membrane</keyword>
<evidence type="ECO:0000313" key="3">
    <source>
        <dbReference type="EMBL" id="PVZ08995.1"/>
    </source>
</evidence>
<sequence length="251" mass="27540">MDAMAKRGSGAASKEEKKAAKQAAKAARRERFRQIWQAFQMQRREDKALVPIMVGTVLGTALVLFLVGLLIGQEWFLLPTGILLGVLLAVIIFGRRVQKNVYAKAAGQPGAAGWALDNMRGQWRVTQAVAGTTQLDAVHRVIGRPGVVLVAEGAPHRTKSLVAQEKKRVARIIGQVPIYEVSVGEDEGQVPLARLQRHMTKLPRNIDKSQMETVEKRLAALANRAGPAMPKGPVPRNAQQLKGMQRTARRR</sequence>
<evidence type="ECO:0000256" key="2">
    <source>
        <dbReference type="SAM" id="Phobius"/>
    </source>
</evidence>
<organism evidence="3 4">
    <name type="scientific">Actinomycetospora cinnamomea</name>
    <dbReference type="NCBI Taxonomy" id="663609"/>
    <lineage>
        <taxon>Bacteria</taxon>
        <taxon>Bacillati</taxon>
        <taxon>Actinomycetota</taxon>
        <taxon>Actinomycetes</taxon>
        <taxon>Pseudonocardiales</taxon>
        <taxon>Pseudonocardiaceae</taxon>
        <taxon>Actinomycetospora</taxon>
    </lineage>
</organism>
<dbReference type="EMBL" id="QEKW01000007">
    <property type="protein sequence ID" value="PVZ08995.1"/>
    <property type="molecule type" value="Genomic_DNA"/>
</dbReference>
<reference evidence="3 4" key="1">
    <citation type="submission" date="2018-04" db="EMBL/GenBank/DDBJ databases">
        <title>Genomic Encyclopedia of Type Strains, Phase IV (KMG-IV): sequencing the most valuable type-strain genomes for metagenomic binning, comparative biology and taxonomic classification.</title>
        <authorList>
            <person name="Goeker M."/>
        </authorList>
    </citation>
    <scope>NUCLEOTIDE SEQUENCE [LARGE SCALE GENOMIC DNA]</scope>
    <source>
        <strain evidence="3 4">DSM 45771</strain>
    </source>
</reference>
<dbReference type="AlphaFoldDB" id="A0A2U1F9Y5"/>
<keyword evidence="2" id="KW-1133">Transmembrane helix</keyword>
<keyword evidence="4" id="KW-1185">Reference proteome</keyword>
<feature type="transmembrane region" description="Helical" evidence="2">
    <location>
        <begin position="48"/>
        <end position="70"/>
    </location>
</feature>
<dbReference type="Proteomes" id="UP000245639">
    <property type="component" value="Unassembled WGS sequence"/>
</dbReference>
<protein>
    <submittedName>
        <fullName evidence="3">Uncharacterized protein DUF4191</fullName>
    </submittedName>
</protein>
<keyword evidence="2" id="KW-0812">Transmembrane</keyword>
<evidence type="ECO:0000256" key="1">
    <source>
        <dbReference type="SAM" id="MobiDB-lite"/>
    </source>
</evidence>
<proteinExistence type="predicted"/>
<name>A0A2U1F9Y5_9PSEU</name>
<dbReference type="InterPro" id="IPR025445">
    <property type="entry name" value="DUF4191"/>
</dbReference>
<evidence type="ECO:0000313" key="4">
    <source>
        <dbReference type="Proteomes" id="UP000245639"/>
    </source>
</evidence>
<dbReference type="OrthoDB" id="8479889at2"/>
<feature type="region of interest" description="Disordered" evidence="1">
    <location>
        <begin position="224"/>
        <end position="251"/>
    </location>
</feature>
<feature type="region of interest" description="Disordered" evidence="1">
    <location>
        <begin position="1"/>
        <end position="20"/>
    </location>
</feature>
<comment type="caution">
    <text evidence="3">The sequence shown here is derived from an EMBL/GenBank/DDBJ whole genome shotgun (WGS) entry which is preliminary data.</text>
</comment>